<keyword evidence="2" id="KW-1133">Transmembrane helix</keyword>
<evidence type="ECO:0000259" key="3">
    <source>
        <dbReference type="Pfam" id="PF03713"/>
    </source>
</evidence>
<dbReference type="InterPro" id="IPR012347">
    <property type="entry name" value="Ferritin-like"/>
</dbReference>
<dbReference type="PANTHER" id="PTHR36933:SF1">
    <property type="entry name" value="SLL0788 PROTEIN"/>
    <property type="match status" value="1"/>
</dbReference>
<gene>
    <name evidence="4" type="ORF">SAMN05216368_102247</name>
</gene>
<accession>A0A5E9FUS4</accession>
<evidence type="ECO:0000256" key="2">
    <source>
        <dbReference type="SAM" id="Phobius"/>
    </source>
</evidence>
<sequence length="248" mass="26051">MQTIQRAQTHGSTNAAVTNSRLGGERRTDTLRGYAIRSDRIACVDGGDLSVKAGVAASVSHRRTALLALLALAALVLSVLAMHSASPEAAPSTAASAFKSDDVMFAPQMIPHHEQAVEMSDDLLTKDGVDQDVVDLATQIKAAQAPEIETMQGWLSDWDATEDGMAGMDHGTGDMMSDDDMMELQDASGADAGALYLTQMIMHHEGAIAMARAELNDGENADALALAEAIVSSQTGEIAVMNDLLAAR</sequence>
<dbReference type="Gene3D" id="1.20.1260.10">
    <property type="match status" value="1"/>
</dbReference>
<keyword evidence="2" id="KW-0812">Transmembrane</keyword>
<name>A0A5E9FUS4_9MICO</name>
<dbReference type="Proteomes" id="UP000199639">
    <property type="component" value="Unassembled WGS sequence"/>
</dbReference>
<protein>
    <submittedName>
        <fullName evidence="4">Uncharacterized conserved protein, DUF305 family</fullName>
    </submittedName>
</protein>
<dbReference type="PANTHER" id="PTHR36933">
    <property type="entry name" value="SLL0788 PROTEIN"/>
    <property type="match status" value="1"/>
</dbReference>
<organism evidence="4 5">
    <name type="scientific">Cryobacterium flavum</name>
    <dbReference type="NCBI Taxonomy" id="1424659"/>
    <lineage>
        <taxon>Bacteria</taxon>
        <taxon>Bacillati</taxon>
        <taxon>Actinomycetota</taxon>
        <taxon>Actinomycetes</taxon>
        <taxon>Micrococcales</taxon>
        <taxon>Microbacteriaceae</taxon>
        <taxon>Cryobacterium</taxon>
    </lineage>
</organism>
<dbReference type="STRING" id="1424659.SAMN05216368_102247"/>
<feature type="compositionally biased region" description="Polar residues" evidence="1">
    <location>
        <begin position="1"/>
        <end position="21"/>
    </location>
</feature>
<dbReference type="InterPro" id="IPR005183">
    <property type="entry name" value="DUF305_CopM-like"/>
</dbReference>
<evidence type="ECO:0000313" key="5">
    <source>
        <dbReference type="Proteomes" id="UP000199639"/>
    </source>
</evidence>
<dbReference type="EMBL" id="FNIB01000002">
    <property type="protein sequence ID" value="SDM79148.1"/>
    <property type="molecule type" value="Genomic_DNA"/>
</dbReference>
<evidence type="ECO:0000256" key="1">
    <source>
        <dbReference type="SAM" id="MobiDB-lite"/>
    </source>
</evidence>
<feature type="domain" description="DUF305" evidence="3">
    <location>
        <begin position="102"/>
        <end position="245"/>
    </location>
</feature>
<proteinExistence type="predicted"/>
<dbReference type="AlphaFoldDB" id="A0A5E9FUS4"/>
<dbReference type="Pfam" id="PF03713">
    <property type="entry name" value="DUF305"/>
    <property type="match status" value="1"/>
</dbReference>
<reference evidence="4 5" key="1">
    <citation type="submission" date="2016-10" db="EMBL/GenBank/DDBJ databases">
        <authorList>
            <person name="Varghese N."/>
            <person name="Submissions S."/>
        </authorList>
    </citation>
    <scope>NUCLEOTIDE SEQUENCE [LARGE SCALE GENOMIC DNA]</scope>
    <source>
        <strain evidence="4 5">CGMCC 1.11215</strain>
    </source>
</reference>
<evidence type="ECO:0000313" key="4">
    <source>
        <dbReference type="EMBL" id="SDM79148.1"/>
    </source>
</evidence>
<keyword evidence="2" id="KW-0472">Membrane</keyword>
<feature type="region of interest" description="Disordered" evidence="1">
    <location>
        <begin position="1"/>
        <end position="24"/>
    </location>
</feature>
<feature type="transmembrane region" description="Helical" evidence="2">
    <location>
        <begin position="65"/>
        <end position="85"/>
    </location>
</feature>